<comment type="caution">
    <text evidence="10">The sequence shown here is derived from an EMBL/GenBank/DDBJ whole genome shotgun (WGS) entry which is preliminary data.</text>
</comment>
<keyword evidence="5" id="KW-0406">Ion transport</keyword>
<feature type="transmembrane region" description="Helical" evidence="9">
    <location>
        <begin position="1141"/>
        <end position="1161"/>
    </location>
</feature>
<keyword evidence="7" id="KW-0175">Coiled coil</keyword>
<dbReference type="InterPro" id="IPR044669">
    <property type="entry name" value="YneE/VCCN1/2-like"/>
</dbReference>
<gene>
    <name evidence="10" type="ORF">SNEC2469_LOCUS13316</name>
</gene>
<evidence type="ECO:0000256" key="8">
    <source>
        <dbReference type="SAM" id="MobiDB-lite"/>
    </source>
</evidence>
<dbReference type="EMBL" id="CAJNJA010021252">
    <property type="protein sequence ID" value="CAE7472272.1"/>
    <property type="molecule type" value="Genomic_DNA"/>
</dbReference>
<dbReference type="OrthoDB" id="430088at2759"/>
<sequence length="1441" mass="162043">MIAYSHGKWGIHVLLSFRGSVIPKALVWSVPCALVTILLHGHWGEEKGDDNLEMQGIGTIWSGFSFVLGFLIVFRSNQAYSRFWESVTLFQQIGGEWLNAFSNLLCFCSKDPEKLDQVNEFRYYLSRFMSLLHCNTLQTLCELSDDSLEVRNFNFNLYACKTFLRYAEIKLVSEKPRSWTLEGCARRAHQHKTIEVPGPILSRAFQELSQGMVCVTDLRKIRDVPFPFPYSQYLCCMLIAHWILAPVVASHTVLKPWWAGIMVLVVSTSYWTLFYIAQEIDQPFGEDANDLPVREMQHKFNAKLQFFLEPLSTKVPDFSMESSQHLEMLRSSYNVSQSNIASPHSVISVAAAVHMSDTLKASHSSPIERPDLQKSKSLDEVQGASLMDPLEPKMLHDVIVLMLPDVGLKRVAEMLKILGVGDEETSLDLQGFGEDFSILSQRQQKEMLGRTSLADVAVRVDDLLSADRDVQEPELQRSLASLSEALAKTIPRVCEKHAGQLEVVSACTALNRIAKCGGDSEELWGAAFPKSAGRIPKSLSQGGIQPQGYGALPHSPRAGLDVAAGGMLVESSDGIVSSAQDEDLLAEIRSLEQRLREEITWAQAHGVQLAGPDPESTGLVQNASSTAHAASTSVGADTVLAPGVAELKVQAPTRGPPASEFAHLTRSEYIKLKAQRRHAALTIQMQIKVYLVRQYMCWSSRVPSIKRIQAYCWRYLAQVQMLEHRRNAQLKFALLMVRLQARIRLRLARKKAEKLKQQEEEAKLWHAALQKLQSEASVKIAAKCRSFIAGTQLSSSLKPSSVREIQRSCRVHGARVALLDTRRRFHAAREIQRMCRVHWSRLQVLDSLAVAREQERMRLRAIMRLQTLLKGMRARQELHHLRVLNDEAERNRRRLEEERVEEPELPLLLDPQLGQLGRKKLRHQSLVRVHRKVLLRLRGSVIPKALVWAVPCAAATVLLHLYWNREKAEDNREMEGIHTIWSAFTFVLGFLIVFRSNQAYSRFWESVTLFHQISGEWTSAFSNILSFCSPDPQKKDQVDEFRQYLTRLMSLLHCSALQTTCELDDDSLEVLDLGAVSSTGLLHFRDSPDRCETVMLWLQRLIMDAERSKLLEAPPPILSRAFQELSRGMVSMTNLRKIRDVPFPFPYSQFLSCILLAHWILTPLVASQTVMKPWWAGIIVFVVVTSYWTLFYIAQEIDQPFGEDANDLPVREMQRKFNAKLEFFIQPDSYTVPSLNLDASQHICLLASTFSVALSRGPTGTPSASEHLMPITDTGACGESKWLQPDIDESLGEAVDKSIAAPASLMKDSLGPRVLPEPRSIEKVERCETETLNSIKVDETGGNGGMQLLDWASLEQLVSLLLLNPDQVSLQSLKDCDGLCGSVGAGKPATTDALKDASKRLDDALTSMRAAHSEQKRWGLDIDQLTSLQRALSQLDRIRAL</sequence>
<name>A0A812SF91_9DINO</name>
<feature type="coiled-coil region" evidence="7">
    <location>
        <begin position="878"/>
        <end position="905"/>
    </location>
</feature>
<comment type="subcellular location">
    <subcellularLocation>
        <location evidence="1">Membrane</location>
        <topology evidence="1">Multi-pass membrane protein</topology>
    </subcellularLocation>
</comment>
<feature type="transmembrane region" description="Helical" evidence="9">
    <location>
        <begin position="21"/>
        <end position="43"/>
    </location>
</feature>
<feature type="compositionally biased region" description="Basic and acidic residues" evidence="8">
    <location>
        <begin position="366"/>
        <end position="379"/>
    </location>
</feature>
<feature type="transmembrane region" description="Helical" evidence="9">
    <location>
        <begin position="976"/>
        <end position="994"/>
    </location>
</feature>
<feature type="transmembrane region" description="Helical" evidence="9">
    <location>
        <begin position="257"/>
        <end position="277"/>
    </location>
</feature>
<evidence type="ECO:0000313" key="11">
    <source>
        <dbReference type="Proteomes" id="UP000601435"/>
    </source>
</evidence>
<evidence type="ECO:0000256" key="4">
    <source>
        <dbReference type="ARBA" id="ARBA00022989"/>
    </source>
</evidence>
<dbReference type="GO" id="GO:0016020">
    <property type="term" value="C:membrane"/>
    <property type="evidence" value="ECO:0007669"/>
    <property type="project" value="UniProtKB-SubCell"/>
</dbReference>
<evidence type="ECO:0000256" key="7">
    <source>
        <dbReference type="SAM" id="Coils"/>
    </source>
</evidence>
<dbReference type="GO" id="GO:0005254">
    <property type="term" value="F:chloride channel activity"/>
    <property type="evidence" value="ECO:0007669"/>
    <property type="project" value="InterPro"/>
</dbReference>
<feature type="transmembrane region" description="Helical" evidence="9">
    <location>
        <begin position="55"/>
        <end position="74"/>
    </location>
</feature>
<reference evidence="10" key="1">
    <citation type="submission" date="2021-02" db="EMBL/GenBank/DDBJ databases">
        <authorList>
            <person name="Dougan E. K."/>
            <person name="Rhodes N."/>
            <person name="Thang M."/>
            <person name="Chan C."/>
        </authorList>
    </citation>
    <scope>NUCLEOTIDE SEQUENCE</scope>
</reference>
<dbReference type="Proteomes" id="UP000601435">
    <property type="component" value="Unassembled WGS sequence"/>
</dbReference>
<proteinExistence type="predicted"/>
<evidence type="ECO:0000256" key="2">
    <source>
        <dbReference type="ARBA" id="ARBA00022448"/>
    </source>
</evidence>
<keyword evidence="4 9" id="KW-1133">Transmembrane helix</keyword>
<feature type="coiled-coil region" evidence="7">
    <location>
        <begin position="738"/>
        <end position="775"/>
    </location>
</feature>
<feature type="transmembrane region" description="Helical" evidence="9">
    <location>
        <begin position="945"/>
        <end position="964"/>
    </location>
</feature>
<protein>
    <submittedName>
        <fullName evidence="10">Uncharacterized protein</fullName>
    </submittedName>
</protein>
<dbReference type="PROSITE" id="PS50096">
    <property type="entry name" value="IQ"/>
    <property type="match status" value="2"/>
</dbReference>
<organism evidence="10 11">
    <name type="scientific">Symbiodinium necroappetens</name>
    <dbReference type="NCBI Taxonomy" id="1628268"/>
    <lineage>
        <taxon>Eukaryota</taxon>
        <taxon>Sar</taxon>
        <taxon>Alveolata</taxon>
        <taxon>Dinophyceae</taxon>
        <taxon>Suessiales</taxon>
        <taxon>Symbiodiniaceae</taxon>
        <taxon>Symbiodinium</taxon>
    </lineage>
</organism>
<dbReference type="PANTHER" id="PTHR33281:SF20">
    <property type="match status" value="1"/>
</dbReference>
<keyword evidence="3 9" id="KW-0812">Transmembrane</keyword>
<keyword evidence="2" id="KW-0813">Transport</keyword>
<evidence type="ECO:0000256" key="5">
    <source>
        <dbReference type="ARBA" id="ARBA00023065"/>
    </source>
</evidence>
<evidence type="ECO:0000256" key="1">
    <source>
        <dbReference type="ARBA" id="ARBA00004141"/>
    </source>
</evidence>
<feature type="transmembrane region" description="Helical" evidence="9">
    <location>
        <begin position="1173"/>
        <end position="1194"/>
    </location>
</feature>
<keyword evidence="11" id="KW-1185">Reference proteome</keyword>
<feature type="region of interest" description="Disordered" evidence="8">
    <location>
        <begin position="360"/>
        <end position="379"/>
    </location>
</feature>
<dbReference type="PANTHER" id="PTHR33281">
    <property type="entry name" value="UPF0187 PROTEIN YNEE"/>
    <property type="match status" value="1"/>
</dbReference>
<accession>A0A812SF91</accession>
<dbReference type="Pfam" id="PF25539">
    <property type="entry name" value="Bestrophin_2"/>
    <property type="match status" value="2"/>
</dbReference>
<evidence type="ECO:0000313" key="10">
    <source>
        <dbReference type="EMBL" id="CAE7472272.1"/>
    </source>
</evidence>
<evidence type="ECO:0000256" key="3">
    <source>
        <dbReference type="ARBA" id="ARBA00022692"/>
    </source>
</evidence>
<evidence type="ECO:0000256" key="6">
    <source>
        <dbReference type="ARBA" id="ARBA00023136"/>
    </source>
</evidence>
<evidence type="ECO:0000256" key="9">
    <source>
        <dbReference type="SAM" id="Phobius"/>
    </source>
</evidence>
<keyword evidence="6 9" id="KW-0472">Membrane</keyword>